<dbReference type="GO" id="GO:0006520">
    <property type="term" value="P:amino acid metabolic process"/>
    <property type="evidence" value="ECO:0007669"/>
    <property type="project" value="InterPro"/>
</dbReference>
<dbReference type="UniPathway" id="UPA00560"/>
<dbReference type="Pfam" id="PF05985">
    <property type="entry name" value="EutC"/>
    <property type="match status" value="1"/>
</dbReference>
<evidence type="ECO:0000256" key="2">
    <source>
        <dbReference type="ARBA" id="ARBA00023239"/>
    </source>
</evidence>
<comment type="cofactor">
    <cofactor evidence="5">
        <name>adenosylcob(III)alamin</name>
        <dbReference type="ChEBI" id="CHEBI:18408"/>
    </cofactor>
    <text evidence="5">Binds between the large and small subunits.</text>
</comment>
<dbReference type="EMBL" id="FNAI01000001">
    <property type="protein sequence ID" value="SDD21193.1"/>
    <property type="molecule type" value="Genomic_DNA"/>
</dbReference>
<comment type="function">
    <text evidence="5">Catalyzes the deamination of various vicinal amino-alcohols to oxo compounds. Allows this organism to utilize ethanolamine as the sole source of nitrogen and carbon in the presence of external vitamin B12.</text>
</comment>
<comment type="catalytic activity">
    <reaction evidence="5">
        <text>ethanolamine = acetaldehyde + NH4(+)</text>
        <dbReference type="Rhea" id="RHEA:15313"/>
        <dbReference type="ChEBI" id="CHEBI:15343"/>
        <dbReference type="ChEBI" id="CHEBI:28938"/>
        <dbReference type="ChEBI" id="CHEBI:57603"/>
        <dbReference type="EC" id="4.3.1.7"/>
    </reaction>
</comment>
<comment type="subunit">
    <text evidence="5">The basic unit is a heterodimer which dimerizes to form tetramers. The heterotetramers trimerize; 6 large subunits form a core ring with 6 small subunits projecting outwards.</text>
</comment>
<evidence type="ECO:0000256" key="4">
    <source>
        <dbReference type="ARBA" id="ARBA00024446"/>
    </source>
</evidence>
<dbReference type="GO" id="GO:0031419">
    <property type="term" value="F:cobalamin binding"/>
    <property type="evidence" value="ECO:0007669"/>
    <property type="project" value="UniProtKB-UniRule"/>
</dbReference>
<dbReference type="EC" id="4.3.1.7" evidence="5"/>
<comment type="pathway">
    <text evidence="5">Amine and polyamine degradation; ethanolamine degradation.</text>
</comment>
<dbReference type="GO" id="GO:0009350">
    <property type="term" value="C:ethanolamine ammonia-lyase complex"/>
    <property type="evidence" value="ECO:0007669"/>
    <property type="project" value="UniProtKB-UniRule"/>
</dbReference>
<dbReference type="NCBIfam" id="NF003971">
    <property type="entry name" value="PRK05465.1"/>
    <property type="match status" value="1"/>
</dbReference>
<evidence type="ECO:0000256" key="3">
    <source>
        <dbReference type="ARBA" id="ARBA00023285"/>
    </source>
</evidence>
<dbReference type="InterPro" id="IPR042255">
    <property type="entry name" value="EutC_N"/>
</dbReference>
<dbReference type="PANTHER" id="PTHR39330">
    <property type="entry name" value="ETHANOLAMINE AMMONIA-LYASE LIGHT CHAIN"/>
    <property type="match status" value="1"/>
</dbReference>
<dbReference type="PANTHER" id="PTHR39330:SF1">
    <property type="entry name" value="ETHANOLAMINE AMMONIA-LYASE SMALL SUBUNIT"/>
    <property type="match status" value="1"/>
</dbReference>
<keyword evidence="4 5" id="KW-1283">Bacterial microcompartment</keyword>
<evidence type="ECO:0000256" key="5">
    <source>
        <dbReference type="HAMAP-Rule" id="MF_00601"/>
    </source>
</evidence>
<name>A0A1G6SWP9_9SPHI</name>
<keyword evidence="1 5" id="KW-0846">Cobalamin</keyword>
<dbReference type="PIRSF" id="PIRSF018982">
    <property type="entry name" value="EutC"/>
    <property type="match status" value="1"/>
</dbReference>
<evidence type="ECO:0000313" key="7">
    <source>
        <dbReference type="Proteomes" id="UP000199072"/>
    </source>
</evidence>
<dbReference type="Gene3D" id="3.40.50.11240">
    <property type="entry name" value="Ethanolamine ammonia-lyase light chain (EutC)"/>
    <property type="match status" value="1"/>
</dbReference>
<dbReference type="GO" id="GO:0031471">
    <property type="term" value="C:ethanolamine degradation polyhedral organelle"/>
    <property type="evidence" value="ECO:0007669"/>
    <property type="project" value="UniProtKB-UniRule"/>
</dbReference>
<dbReference type="AlphaFoldDB" id="A0A1G6SWP9"/>
<dbReference type="InterPro" id="IPR042251">
    <property type="entry name" value="EutC_C"/>
</dbReference>
<evidence type="ECO:0000313" key="6">
    <source>
        <dbReference type="EMBL" id="SDD21193.1"/>
    </source>
</evidence>
<feature type="binding site" evidence="5">
    <location>
        <position position="177"/>
    </location>
    <ligand>
        <name>adenosylcob(III)alamin</name>
        <dbReference type="ChEBI" id="CHEBI:18408"/>
    </ligand>
</feature>
<dbReference type="Gene3D" id="1.10.30.40">
    <property type="entry name" value="Ethanolamine ammonia-lyase light chain (EutC), N-terminal domain"/>
    <property type="match status" value="1"/>
</dbReference>
<dbReference type="Proteomes" id="UP000199072">
    <property type="component" value="Unassembled WGS sequence"/>
</dbReference>
<comment type="similarity">
    <text evidence="5">Belongs to the EutC family.</text>
</comment>
<organism evidence="6 7">
    <name type="scientific">Mucilaginibacter pineti</name>
    <dbReference type="NCBI Taxonomy" id="1391627"/>
    <lineage>
        <taxon>Bacteria</taxon>
        <taxon>Pseudomonadati</taxon>
        <taxon>Bacteroidota</taxon>
        <taxon>Sphingobacteriia</taxon>
        <taxon>Sphingobacteriales</taxon>
        <taxon>Sphingobacteriaceae</taxon>
        <taxon>Mucilaginibacter</taxon>
    </lineage>
</organism>
<dbReference type="STRING" id="1391627.SAMN05216464_10180"/>
<accession>A0A1G6SWP9</accession>
<dbReference type="OrthoDB" id="114248at2"/>
<feature type="binding site" evidence="5">
    <location>
        <position position="156"/>
    </location>
    <ligand>
        <name>adenosylcob(III)alamin</name>
        <dbReference type="ChEBI" id="CHEBI:18408"/>
    </ligand>
</feature>
<gene>
    <name evidence="5" type="primary">eutC</name>
    <name evidence="6" type="ORF">SAMN05216464_10180</name>
</gene>
<evidence type="ECO:0000256" key="1">
    <source>
        <dbReference type="ARBA" id="ARBA00022628"/>
    </source>
</evidence>
<comment type="subcellular location">
    <subcellularLocation>
        <location evidence="5">Bacterial microcompartment</location>
    </subcellularLocation>
</comment>
<dbReference type="GO" id="GO:0008851">
    <property type="term" value="F:ethanolamine ammonia-lyase activity"/>
    <property type="evidence" value="ECO:0007669"/>
    <property type="project" value="UniProtKB-UniRule"/>
</dbReference>
<keyword evidence="7" id="KW-1185">Reference proteome</keyword>
<dbReference type="InterPro" id="IPR009246">
    <property type="entry name" value="EutC"/>
</dbReference>
<dbReference type="GO" id="GO:0046336">
    <property type="term" value="P:ethanolamine catabolic process"/>
    <property type="evidence" value="ECO:0007669"/>
    <property type="project" value="UniProtKB-UniRule"/>
</dbReference>
<keyword evidence="2 5" id="KW-0456">Lyase</keyword>
<protein>
    <recommendedName>
        <fullName evidence="5">Ethanolamine ammonia-lyase small subunit</fullName>
        <shortName evidence="5">EAL small subunit</shortName>
        <ecNumber evidence="5">4.3.1.7</ecNumber>
    </recommendedName>
</protein>
<feature type="binding site" evidence="5">
    <location>
        <position position="206"/>
    </location>
    <ligand>
        <name>adenosylcob(III)alamin</name>
        <dbReference type="ChEBI" id="CHEBI:18408"/>
    </ligand>
</feature>
<keyword evidence="3 5" id="KW-0170">Cobalt</keyword>
<reference evidence="6 7" key="1">
    <citation type="submission" date="2016-10" db="EMBL/GenBank/DDBJ databases">
        <authorList>
            <person name="de Groot N.N."/>
        </authorList>
    </citation>
    <scope>NUCLEOTIDE SEQUENCE [LARGE SCALE GENOMIC DNA]</scope>
    <source>
        <strain evidence="6 7">47C3B</strain>
    </source>
</reference>
<sequence>MKRNIPEELEPLKALQEFTPARIAIGRVGTSIPLKQSLEFKLAHAHARDAVYSELDINGLSDTLKQFQLPVLQLHSKVADRRQYLQRPDLGRKLNDASINSLHNSAAADVAIIIVDGLSATAVNENTIGLLQVLIPQLQAANFKLAPITLVEQGRVAIGDDIGSGLNAKLSLVLIGERPGLSSADSVGAYLTYNPKPGLTDESRNCISNIRPKGLSYKKAAKKIFYLISEAFARKLSGVDLKDNAGSLDF</sequence>
<proteinExistence type="inferred from homology"/>
<dbReference type="HAMAP" id="MF_00601">
    <property type="entry name" value="EutC"/>
    <property type="match status" value="1"/>
</dbReference>
<dbReference type="RefSeq" id="WP_091142368.1">
    <property type="nucleotide sequence ID" value="NZ_FNAI01000001.1"/>
</dbReference>